<evidence type="ECO:0000313" key="1">
    <source>
        <dbReference type="EMBL" id="BCI67431.1"/>
    </source>
</evidence>
<evidence type="ECO:0000313" key="2">
    <source>
        <dbReference type="Proteomes" id="UP000515220"/>
    </source>
</evidence>
<sequence length="100" mass="11479">MELKSKNIKVRIRPSEYKLIKEKSENISGYVRACVLDYSHNGPALSSELYELRKEINAIGNNVNQLAKRANQGEQVDISHLSETIEKIQKDINQRLVKIK</sequence>
<dbReference type="RefSeq" id="WP_099349116.1">
    <property type="nucleotide sequence ID" value="NZ_AP023326.1"/>
</dbReference>
<dbReference type="InterPro" id="IPR053842">
    <property type="entry name" value="NikA-like"/>
</dbReference>
<dbReference type="EMBL" id="AP023326">
    <property type="protein sequence ID" value="BCI67431.1"/>
    <property type="molecule type" value="Genomic_DNA"/>
</dbReference>
<protein>
    <submittedName>
        <fullName evidence="1">Uncharacterized protein</fullName>
    </submittedName>
</protein>
<name>A0A6S6PLA2_ACEAC</name>
<dbReference type="Proteomes" id="UP000515220">
    <property type="component" value="Chromosome"/>
</dbReference>
<accession>A0A6S6PLA2</accession>
<reference evidence="1 2" key="1">
    <citation type="submission" date="2020-07" db="EMBL/GenBank/DDBJ databases">
        <title>Complete Genome Sequence of an acetic acid bacterium, Acetobacter aceti JCM20276.</title>
        <authorList>
            <person name="Hirose Y."/>
            <person name="Mihara H."/>
        </authorList>
    </citation>
    <scope>NUCLEOTIDE SEQUENCE [LARGE SCALE GENOMIC DNA]</scope>
    <source>
        <strain evidence="1 2">JCM20276</strain>
    </source>
</reference>
<dbReference type="AlphaFoldDB" id="A0A6S6PLA2"/>
<organism evidence="1 2">
    <name type="scientific">Acetobacter aceti</name>
    <dbReference type="NCBI Taxonomy" id="435"/>
    <lineage>
        <taxon>Bacteria</taxon>
        <taxon>Pseudomonadati</taxon>
        <taxon>Pseudomonadota</taxon>
        <taxon>Alphaproteobacteria</taxon>
        <taxon>Acetobacterales</taxon>
        <taxon>Acetobacteraceae</taxon>
        <taxon>Acetobacter</taxon>
        <taxon>Acetobacter subgen. Acetobacter</taxon>
    </lineage>
</organism>
<proteinExistence type="predicted"/>
<dbReference type="Pfam" id="PF21983">
    <property type="entry name" value="NikA-like"/>
    <property type="match status" value="1"/>
</dbReference>
<gene>
    <name evidence="1" type="ORF">AAJCM20276_20550</name>
</gene>